<accession>A0A1Q8R2Q2</accession>
<comment type="caution">
    <text evidence="1">The sequence shown here is derived from an EMBL/GenBank/DDBJ whole genome shotgun (WGS) entry which is preliminary data.</text>
</comment>
<dbReference type="STRING" id="1888891.DSOL_0016"/>
<dbReference type="AlphaFoldDB" id="A0A1Q8R2Q2"/>
<dbReference type="EMBL" id="MLBF01000001">
    <property type="protein sequence ID" value="OLN33838.1"/>
    <property type="molecule type" value="Genomic_DNA"/>
</dbReference>
<dbReference type="Proteomes" id="UP000186102">
    <property type="component" value="Unassembled WGS sequence"/>
</dbReference>
<dbReference type="RefSeq" id="WP_075362868.1">
    <property type="nucleotide sequence ID" value="NZ_MLBF01000001.1"/>
</dbReference>
<proteinExistence type="predicted"/>
<dbReference type="OrthoDB" id="2666777at2"/>
<evidence type="ECO:0000313" key="2">
    <source>
        <dbReference type="Proteomes" id="UP000186102"/>
    </source>
</evidence>
<gene>
    <name evidence="1" type="ORF">DSOL_0016</name>
</gene>
<reference evidence="1 2" key="1">
    <citation type="submission" date="2016-09" db="EMBL/GenBank/DDBJ databases">
        <title>Complete genome of Desulfosporosinus sp. OL.</title>
        <authorList>
            <person name="Mardanov A."/>
            <person name="Beletsky A."/>
            <person name="Panova A."/>
            <person name="Karnachuk O."/>
            <person name="Ravin N."/>
        </authorList>
    </citation>
    <scope>NUCLEOTIDE SEQUENCE [LARGE SCALE GENOMIC DNA]</scope>
    <source>
        <strain evidence="1 2">OL</strain>
    </source>
</reference>
<evidence type="ECO:0000313" key="1">
    <source>
        <dbReference type="EMBL" id="OLN33838.1"/>
    </source>
</evidence>
<protein>
    <recommendedName>
        <fullName evidence="3">CARDB domain-containing protein</fullName>
    </recommendedName>
</protein>
<sequence length="952" mass="106013">MKKKTIVIFFMILFTIVGSSFLYTQNKANGLTQGTKTIPSPDGLSFTFRPGTDEYNTWGNTTFYRINYLNQGFYVYLPVDPATDPSAVQYFNFGKLANNLITHAGGVYTVPGHDGNLSQGMADINSCYYEGNNSGHMKVWENNKTNLWEWRYLGYNYDGTALNNPYYPCDSGSYSKGAPWDWVAYQEPYTLMVDPTHTAFTKNDPPPLFKESQIAIWFKTYVFPSDPHWTDPSIVGSSSVDDAVKFWSDRLYFTSNASVGYVTLKGWFPNGSYITWDVPRTNIPNLRVTDYKVKDDSGKVLAEETRGDDQEGTPKWTYNDTTVSKGQTLHIEATIKNETPPNHPTTATPVTIDHMYAFGANAQLADTWDDSYKDTSGVVSDDQPTQIPAGGTAHFKWDYTVPPTVSQHIKLQAQIPGKFYKALDNDYVGDDTGYATFDIAQEDIALSDTIQLLDHTGTTTNKVAPGQSYTIRYFVNKPKGNTPVGEAGNPNNPYATVDYQITDKGYMTMQGTASAKTTLMPNGQVAIDVPYVMPQTALIHACGLIDSVNAQAGQDDDLTNDGWKCADFASEVNLAVNNLVASPQSINVPSTYSSGSQTVDFTFDLTNTDSTNVGKNVWVYLTQGGTVAQGGTIVDKQQVYIPPNANISVSWPENVNLSVGSTKFSIEVNPPPREWYEFTADNNPFKDNVDTTTINVVRNSGTTLQCPLGKHTNNSWTTQFQIYHYRAHLMCYSTKFGTFCFCAYDNSWYTYPTVSFYENWNITHIFFRSKLTTDLSGGGDGWVDVLTAPGREGKIKAGYGFELKIQTNYNTNNYSSAPHSQYWGCSFDSVYPSVASYISSPNWLQVIMPYNDTYGNPVAYNLSTMSASGSWDNMTNTYQLPYRNAFGLATVPEIFVSETTRDGDYLVQVNTPSFYGSPDKHPGPYSNLQDCQNFYIKVTGGMYDDLKTQLIQ</sequence>
<name>A0A1Q8R2Q2_9FIRM</name>
<keyword evidence="2" id="KW-1185">Reference proteome</keyword>
<evidence type="ECO:0008006" key="3">
    <source>
        <dbReference type="Google" id="ProtNLM"/>
    </source>
</evidence>
<organism evidence="1 2">
    <name type="scientific">Desulfosporosinus metallidurans</name>
    <dbReference type="NCBI Taxonomy" id="1888891"/>
    <lineage>
        <taxon>Bacteria</taxon>
        <taxon>Bacillati</taxon>
        <taxon>Bacillota</taxon>
        <taxon>Clostridia</taxon>
        <taxon>Eubacteriales</taxon>
        <taxon>Desulfitobacteriaceae</taxon>
        <taxon>Desulfosporosinus</taxon>
    </lineage>
</organism>